<dbReference type="EMBL" id="VSRR010055399">
    <property type="protein sequence ID" value="MPC80917.1"/>
    <property type="molecule type" value="Genomic_DNA"/>
</dbReference>
<evidence type="ECO:0000313" key="2">
    <source>
        <dbReference type="EMBL" id="MPC80917.1"/>
    </source>
</evidence>
<reference evidence="2 3" key="1">
    <citation type="submission" date="2019-05" db="EMBL/GenBank/DDBJ databases">
        <title>Another draft genome of Portunus trituberculatus and its Hox gene families provides insights of decapod evolution.</title>
        <authorList>
            <person name="Jeong J.-H."/>
            <person name="Song I."/>
            <person name="Kim S."/>
            <person name="Choi T."/>
            <person name="Kim D."/>
            <person name="Ryu S."/>
            <person name="Kim W."/>
        </authorList>
    </citation>
    <scope>NUCLEOTIDE SEQUENCE [LARGE SCALE GENOMIC DNA]</scope>
    <source>
        <tissue evidence="2">Muscle</tissue>
    </source>
</reference>
<proteinExistence type="predicted"/>
<evidence type="ECO:0000256" key="1">
    <source>
        <dbReference type="SAM" id="MobiDB-lite"/>
    </source>
</evidence>
<sequence>MPLTLNTSEGQSVTSASSVRRSQMAQCTAPTIPSLTLLILFVGTSSMGSKMPKIWKE</sequence>
<dbReference type="Proteomes" id="UP000324222">
    <property type="component" value="Unassembled WGS sequence"/>
</dbReference>
<gene>
    <name evidence="2" type="ORF">E2C01_075514</name>
</gene>
<comment type="caution">
    <text evidence="2">The sequence shown here is derived from an EMBL/GenBank/DDBJ whole genome shotgun (WGS) entry which is preliminary data.</text>
</comment>
<organism evidence="2 3">
    <name type="scientific">Portunus trituberculatus</name>
    <name type="common">Swimming crab</name>
    <name type="synonym">Neptunus trituberculatus</name>
    <dbReference type="NCBI Taxonomy" id="210409"/>
    <lineage>
        <taxon>Eukaryota</taxon>
        <taxon>Metazoa</taxon>
        <taxon>Ecdysozoa</taxon>
        <taxon>Arthropoda</taxon>
        <taxon>Crustacea</taxon>
        <taxon>Multicrustacea</taxon>
        <taxon>Malacostraca</taxon>
        <taxon>Eumalacostraca</taxon>
        <taxon>Eucarida</taxon>
        <taxon>Decapoda</taxon>
        <taxon>Pleocyemata</taxon>
        <taxon>Brachyura</taxon>
        <taxon>Eubrachyura</taxon>
        <taxon>Portunoidea</taxon>
        <taxon>Portunidae</taxon>
        <taxon>Portuninae</taxon>
        <taxon>Portunus</taxon>
    </lineage>
</organism>
<protein>
    <submittedName>
        <fullName evidence="2">Uncharacterized protein</fullName>
    </submittedName>
</protein>
<keyword evidence="3" id="KW-1185">Reference proteome</keyword>
<feature type="region of interest" description="Disordered" evidence="1">
    <location>
        <begin position="1"/>
        <end position="23"/>
    </location>
</feature>
<accession>A0A5B7IH88</accession>
<evidence type="ECO:0000313" key="3">
    <source>
        <dbReference type="Proteomes" id="UP000324222"/>
    </source>
</evidence>
<name>A0A5B7IH88_PORTR</name>
<dbReference type="AlphaFoldDB" id="A0A5B7IH88"/>